<dbReference type="InterPro" id="IPR013320">
    <property type="entry name" value="ConA-like_dom_sf"/>
</dbReference>
<proteinExistence type="predicted"/>
<evidence type="ECO:0000256" key="2">
    <source>
        <dbReference type="ARBA" id="ARBA00023295"/>
    </source>
</evidence>
<keyword evidence="2" id="KW-0326">Glycosidase</keyword>
<evidence type="ECO:0000256" key="3">
    <source>
        <dbReference type="SAM" id="MobiDB-lite"/>
    </source>
</evidence>
<feature type="compositionally biased region" description="Low complexity" evidence="3">
    <location>
        <begin position="45"/>
        <end position="86"/>
    </location>
</feature>
<feature type="compositionally biased region" description="Low complexity" evidence="3">
    <location>
        <begin position="13"/>
        <end position="25"/>
    </location>
</feature>
<comment type="caution">
    <text evidence="5">The sequence shown here is derived from an EMBL/GenBank/DDBJ whole genome shotgun (WGS) entry which is preliminary data.</text>
</comment>
<dbReference type="GO" id="GO:0005975">
    <property type="term" value="P:carbohydrate metabolic process"/>
    <property type="evidence" value="ECO:0007669"/>
    <property type="project" value="InterPro"/>
</dbReference>
<accession>A0A9W8A0E5</accession>
<dbReference type="GO" id="GO:0004553">
    <property type="term" value="F:hydrolase activity, hydrolyzing O-glycosyl compounds"/>
    <property type="evidence" value="ECO:0007669"/>
    <property type="project" value="InterPro"/>
</dbReference>
<dbReference type="Proteomes" id="UP001150569">
    <property type="component" value="Unassembled WGS sequence"/>
</dbReference>
<sequence length="306" mass="32556">MPVHSTAPTTDNEAPSASKSSAEPAPTVNLLSSLLHLIGIDVGGSESNSSASEASKSTTTALAASASPTPTTSSTAATAASTGDSTNGVPGTGITNADNTAVTCWKKDYTLTREELAKDFEITCPNNVTFSDGVMQWSMDQSCGGVGLKYARNDIWYGRSTITIKSASMPGAATAFIRGVPGKDEIDLEWVGLNTKLTETTYFVGGIHVNNDVEADRKPLGDTDFSKTFVEFSIDFTEKQTQWYMDGKVIRTLVNDPSKKYPTNARAWIMNVWNGGGVSPAWAGVTDWTKGPATAQITRLSYESYC</sequence>
<keyword evidence="6" id="KW-1185">Reference proteome</keyword>
<gene>
    <name evidence="5" type="primary">CRH1_12</name>
    <name evidence="5" type="ORF">IWQ60_008075</name>
</gene>
<feature type="compositionally biased region" description="Polar residues" evidence="3">
    <location>
        <begin position="1"/>
        <end position="12"/>
    </location>
</feature>
<dbReference type="PANTHER" id="PTHR31062">
    <property type="entry name" value="XYLOGLUCAN ENDOTRANSGLUCOSYLASE/HYDROLASE PROTEIN 8-RELATED"/>
    <property type="match status" value="1"/>
</dbReference>
<evidence type="ECO:0000259" key="4">
    <source>
        <dbReference type="PROSITE" id="PS51762"/>
    </source>
</evidence>
<evidence type="ECO:0000313" key="6">
    <source>
        <dbReference type="Proteomes" id="UP001150569"/>
    </source>
</evidence>
<dbReference type="EMBL" id="JANBPT010000580">
    <property type="protein sequence ID" value="KAJ1916509.1"/>
    <property type="molecule type" value="Genomic_DNA"/>
</dbReference>
<dbReference type="InterPro" id="IPR000757">
    <property type="entry name" value="Beta-glucanase-like"/>
</dbReference>
<dbReference type="OrthoDB" id="4781at2759"/>
<dbReference type="Pfam" id="PF00722">
    <property type="entry name" value="Glyco_hydro_16"/>
    <property type="match status" value="1"/>
</dbReference>
<dbReference type="Gene3D" id="2.60.120.200">
    <property type="match status" value="1"/>
</dbReference>
<keyword evidence="1" id="KW-0378">Hydrolase</keyword>
<feature type="domain" description="GH16" evidence="4">
    <location>
        <begin position="62"/>
        <end position="297"/>
    </location>
</feature>
<feature type="region of interest" description="Disordered" evidence="3">
    <location>
        <begin position="44"/>
        <end position="94"/>
    </location>
</feature>
<dbReference type="SUPFAM" id="SSF49899">
    <property type="entry name" value="Concanavalin A-like lectins/glucanases"/>
    <property type="match status" value="1"/>
</dbReference>
<feature type="region of interest" description="Disordered" evidence="3">
    <location>
        <begin position="1"/>
        <end position="25"/>
    </location>
</feature>
<evidence type="ECO:0000256" key="1">
    <source>
        <dbReference type="ARBA" id="ARBA00022801"/>
    </source>
</evidence>
<reference evidence="5" key="1">
    <citation type="submission" date="2022-07" db="EMBL/GenBank/DDBJ databases">
        <title>Phylogenomic reconstructions and comparative analyses of Kickxellomycotina fungi.</title>
        <authorList>
            <person name="Reynolds N.K."/>
            <person name="Stajich J.E."/>
            <person name="Barry K."/>
            <person name="Grigoriev I.V."/>
            <person name="Crous P."/>
            <person name="Smith M.E."/>
        </authorList>
    </citation>
    <scope>NUCLEOTIDE SEQUENCE</scope>
    <source>
        <strain evidence="5">RSA 861</strain>
    </source>
</reference>
<organism evidence="5 6">
    <name type="scientific">Tieghemiomyces parasiticus</name>
    <dbReference type="NCBI Taxonomy" id="78921"/>
    <lineage>
        <taxon>Eukaryota</taxon>
        <taxon>Fungi</taxon>
        <taxon>Fungi incertae sedis</taxon>
        <taxon>Zoopagomycota</taxon>
        <taxon>Kickxellomycotina</taxon>
        <taxon>Dimargaritomycetes</taxon>
        <taxon>Dimargaritales</taxon>
        <taxon>Dimargaritaceae</taxon>
        <taxon>Tieghemiomyces</taxon>
    </lineage>
</organism>
<protein>
    <submittedName>
        <fullName evidence="5">Transglycosylase</fullName>
    </submittedName>
</protein>
<evidence type="ECO:0000313" key="5">
    <source>
        <dbReference type="EMBL" id="KAJ1916509.1"/>
    </source>
</evidence>
<dbReference type="AlphaFoldDB" id="A0A9W8A0E5"/>
<name>A0A9W8A0E5_9FUNG</name>
<dbReference type="InterPro" id="IPR044791">
    <property type="entry name" value="Beta-glucanase/XTH"/>
</dbReference>
<dbReference type="PROSITE" id="PS51762">
    <property type="entry name" value="GH16_2"/>
    <property type="match status" value="1"/>
</dbReference>